<dbReference type="InterPro" id="IPR057326">
    <property type="entry name" value="KR_dom"/>
</dbReference>
<dbReference type="GO" id="GO:0008206">
    <property type="term" value="P:bile acid metabolic process"/>
    <property type="evidence" value="ECO:0007669"/>
    <property type="project" value="UniProtKB-ARBA"/>
</dbReference>
<dbReference type="InterPro" id="IPR002347">
    <property type="entry name" value="SDR_fam"/>
</dbReference>
<keyword evidence="2" id="KW-0560">Oxidoreductase</keyword>
<dbReference type="PRINTS" id="PR00080">
    <property type="entry name" value="SDRFAMILY"/>
</dbReference>
<dbReference type="RefSeq" id="WP_057817591.1">
    <property type="nucleotide sequence ID" value="NZ_AZEC01000001.1"/>
</dbReference>
<evidence type="ECO:0000256" key="2">
    <source>
        <dbReference type="ARBA" id="ARBA00023002"/>
    </source>
</evidence>
<dbReference type="OrthoDB" id="9803333at2"/>
<proteinExistence type="inferred from homology"/>
<dbReference type="InterPro" id="IPR036291">
    <property type="entry name" value="NAD(P)-bd_dom_sf"/>
</dbReference>
<feature type="domain" description="Ketoreductase" evidence="3">
    <location>
        <begin position="7"/>
        <end position="186"/>
    </location>
</feature>
<evidence type="ECO:0000259" key="3">
    <source>
        <dbReference type="SMART" id="SM00822"/>
    </source>
</evidence>
<dbReference type="AlphaFoldDB" id="A0A0R1NAW4"/>
<comment type="similarity">
    <text evidence="1">Belongs to the short-chain dehydrogenases/reductases (SDR) family.</text>
</comment>
<dbReference type="Pfam" id="PF13561">
    <property type="entry name" value="adh_short_C2"/>
    <property type="match status" value="1"/>
</dbReference>
<comment type="caution">
    <text evidence="4">The sequence shown here is derived from an EMBL/GenBank/DDBJ whole genome shotgun (WGS) entry which is preliminary data.</text>
</comment>
<dbReference type="InterPro" id="IPR050259">
    <property type="entry name" value="SDR"/>
</dbReference>
<evidence type="ECO:0000313" key="5">
    <source>
        <dbReference type="Proteomes" id="UP000051330"/>
    </source>
</evidence>
<dbReference type="Gene3D" id="3.40.50.720">
    <property type="entry name" value="NAD(P)-binding Rossmann-like Domain"/>
    <property type="match status" value="1"/>
</dbReference>
<evidence type="ECO:0000313" key="4">
    <source>
        <dbReference type="EMBL" id="KRL14682.1"/>
    </source>
</evidence>
<protein>
    <submittedName>
        <fullName evidence="4">Oxidoreductase, short chain dehydrogenase reductase family protein</fullName>
    </submittedName>
</protein>
<dbReference type="PRINTS" id="PR00081">
    <property type="entry name" value="GDHRDH"/>
</dbReference>
<reference evidence="4 5" key="1">
    <citation type="journal article" date="2015" name="Genome Announc.">
        <title>Expanding the biotechnology potential of lactobacilli through comparative genomics of 213 strains and associated genera.</title>
        <authorList>
            <person name="Sun Z."/>
            <person name="Harris H.M."/>
            <person name="McCann A."/>
            <person name="Guo C."/>
            <person name="Argimon S."/>
            <person name="Zhang W."/>
            <person name="Yang X."/>
            <person name="Jeffery I.B."/>
            <person name="Cooney J.C."/>
            <person name="Kagawa T.F."/>
            <person name="Liu W."/>
            <person name="Song Y."/>
            <person name="Salvetti E."/>
            <person name="Wrobel A."/>
            <person name="Rasinkangas P."/>
            <person name="Parkhill J."/>
            <person name="Rea M.C."/>
            <person name="O'Sullivan O."/>
            <person name="Ritari J."/>
            <person name="Douillard F.P."/>
            <person name="Paul Ross R."/>
            <person name="Yang R."/>
            <person name="Briner A.E."/>
            <person name="Felis G.E."/>
            <person name="de Vos W.M."/>
            <person name="Barrangou R."/>
            <person name="Klaenhammer T.R."/>
            <person name="Caufield P.W."/>
            <person name="Cui Y."/>
            <person name="Zhang H."/>
            <person name="O'Toole P.W."/>
        </authorList>
    </citation>
    <scope>NUCLEOTIDE SEQUENCE [LARGE SCALE GENOMIC DNA]</scope>
    <source>
        <strain evidence="4 5">DSM 12744</strain>
    </source>
</reference>
<sequence>MGLLTGKVALITGAAMGNGKGIAQVLARKGAKVALADIAPELTTTVTELNSQGLDAFGVHMDVADTASVQAGVAKVLEHFDTIDCLVNNAGIIKLGSLLSTSDADRDRQFAININGVWNVTKAVLPTMIEKKAGRICNLSSVTGVMVADPGECAYATTKAAIMGFTKACAREVAEYGITVNAILPGYIQTPMADDIAKQSSPNDPGATTTGIQEAVPLGKRLGTIEEVGNLAAFLVSDESSYITGTPVVIDGGSTLPETVSVGG</sequence>
<dbReference type="SMART" id="SM00822">
    <property type="entry name" value="PKS_KR"/>
    <property type="match status" value="1"/>
</dbReference>
<dbReference type="GO" id="GO:0016491">
    <property type="term" value="F:oxidoreductase activity"/>
    <property type="evidence" value="ECO:0007669"/>
    <property type="project" value="UniProtKB-KW"/>
</dbReference>
<dbReference type="Proteomes" id="UP000051330">
    <property type="component" value="Unassembled WGS sequence"/>
</dbReference>
<dbReference type="SUPFAM" id="SSF51735">
    <property type="entry name" value="NAD(P)-binding Rossmann-fold domains"/>
    <property type="match status" value="1"/>
</dbReference>
<dbReference type="PATRIC" id="fig|1423792.3.peg.340"/>
<organism evidence="4 5">
    <name type="scientific">Schleiferilactobacillus perolens DSM 12744</name>
    <dbReference type="NCBI Taxonomy" id="1423792"/>
    <lineage>
        <taxon>Bacteria</taxon>
        <taxon>Bacillati</taxon>
        <taxon>Bacillota</taxon>
        <taxon>Bacilli</taxon>
        <taxon>Lactobacillales</taxon>
        <taxon>Lactobacillaceae</taxon>
        <taxon>Schleiferilactobacillus</taxon>
    </lineage>
</organism>
<dbReference type="PANTHER" id="PTHR42879:SF2">
    <property type="entry name" value="3-OXOACYL-[ACYL-CARRIER-PROTEIN] REDUCTASE FABG"/>
    <property type="match status" value="1"/>
</dbReference>
<name>A0A0R1NAW4_9LACO</name>
<dbReference type="STRING" id="1423792.FD09_GL000338"/>
<dbReference type="NCBIfam" id="NF006080">
    <property type="entry name" value="PRK08226.1"/>
    <property type="match status" value="1"/>
</dbReference>
<accession>A0A0R1NAW4</accession>
<dbReference type="PANTHER" id="PTHR42879">
    <property type="entry name" value="3-OXOACYL-(ACYL-CARRIER-PROTEIN) REDUCTASE"/>
    <property type="match status" value="1"/>
</dbReference>
<gene>
    <name evidence="4" type="ORF">FD09_GL000338</name>
</gene>
<keyword evidence="5" id="KW-1185">Reference proteome</keyword>
<dbReference type="FunFam" id="3.40.50.720:FF:000084">
    <property type="entry name" value="Short-chain dehydrogenase reductase"/>
    <property type="match status" value="1"/>
</dbReference>
<evidence type="ECO:0000256" key="1">
    <source>
        <dbReference type="ARBA" id="ARBA00006484"/>
    </source>
</evidence>
<dbReference type="EMBL" id="AZEC01000001">
    <property type="protein sequence ID" value="KRL14682.1"/>
    <property type="molecule type" value="Genomic_DNA"/>
</dbReference>